<feature type="domain" description="Ketoreductase" evidence="4">
    <location>
        <begin position="12"/>
        <end position="189"/>
    </location>
</feature>
<evidence type="ECO:0000256" key="3">
    <source>
        <dbReference type="ARBA" id="ARBA00023027"/>
    </source>
</evidence>
<dbReference type="InterPro" id="IPR036291">
    <property type="entry name" value="NAD(P)-bd_dom_sf"/>
</dbReference>
<name>A0ABV2Q5V9_9BURK</name>
<dbReference type="SMART" id="SM00822">
    <property type="entry name" value="PKS_KR"/>
    <property type="match status" value="1"/>
</dbReference>
<dbReference type="PANTHER" id="PTHR24321:SF8">
    <property type="entry name" value="ESTRADIOL 17-BETA-DEHYDROGENASE 8-RELATED"/>
    <property type="match status" value="1"/>
</dbReference>
<evidence type="ECO:0000256" key="1">
    <source>
        <dbReference type="ARBA" id="ARBA00006484"/>
    </source>
</evidence>
<evidence type="ECO:0000256" key="2">
    <source>
        <dbReference type="ARBA" id="ARBA00023002"/>
    </source>
</evidence>
<keyword evidence="3" id="KW-0520">NAD</keyword>
<keyword evidence="2" id="KW-0560">Oxidoreductase</keyword>
<evidence type="ECO:0000313" key="6">
    <source>
        <dbReference type="Proteomes" id="UP001549320"/>
    </source>
</evidence>
<proteinExistence type="inferred from homology"/>
<dbReference type="PANTHER" id="PTHR24321">
    <property type="entry name" value="DEHYDROGENASES, SHORT CHAIN"/>
    <property type="match status" value="1"/>
</dbReference>
<reference evidence="5 6" key="1">
    <citation type="submission" date="2024-06" db="EMBL/GenBank/DDBJ databases">
        <title>Sorghum-associated microbial communities from plants grown in Nebraska, USA.</title>
        <authorList>
            <person name="Schachtman D."/>
        </authorList>
    </citation>
    <scope>NUCLEOTIDE SEQUENCE [LARGE SCALE GENOMIC DNA]</scope>
    <source>
        <strain evidence="5 6">2709</strain>
    </source>
</reference>
<evidence type="ECO:0000313" key="5">
    <source>
        <dbReference type="EMBL" id="MET4575967.1"/>
    </source>
</evidence>
<dbReference type="Pfam" id="PF13561">
    <property type="entry name" value="adh_short_C2"/>
    <property type="match status" value="1"/>
</dbReference>
<dbReference type="Proteomes" id="UP001549320">
    <property type="component" value="Unassembled WGS sequence"/>
</dbReference>
<dbReference type="PRINTS" id="PR00081">
    <property type="entry name" value="GDHRDH"/>
</dbReference>
<sequence>MNLMNTDSFVGKHVLITGSVGGIGHATAERFDALGATLVLMDQDEQGLKKQAQAFSKPAAYYAFDIADENRLDAAFADIHTRFGHLDAAFLNAGIVGKVSHIVDQALDAFDRVMAVNLRSVFVCLKHSMRIMQAGSGGSIVITSSTGGVRGSVGLSPYVASKHAVIGLMKSAALEGARHGIRVNTVNPGTIETAMIREIEANSGVASDIRARNVSGIPLKRYGSPAEVAQLVTFLASDQASFITGASYLIDGGVMAGRSP</sequence>
<dbReference type="PRINTS" id="PR00080">
    <property type="entry name" value="SDRFAMILY"/>
</dbReference>
<dbReference type="InterPro" id="IPR020904">
    <property type="entry name" value="Sc_DH/Rdtase_CS"/>
</dbReference>
<gene>
    <name evidence="5" type="ORF">ABIE13_001067</name>
</gene>
<dbReference type="EMBL" id="JBEPSH010000002">
    <property type="protein sequence ID" value="MET4575967.1"/>
    <property type="molecule type" value="Genomic_DNA"/>
</dbReference>
<dbReference type="SUPFAM" id="SSF51735">
    <property type="entry name" value="NAD(P)-binding Rossmann-fold domains"/>
    <property type="match status" value="1"/>
</dbReference>
<dbReference type="InterPro" id="IPR002347">
    <property type="entry name" value="SDR_fam"/>
</dbReference>
<dbReference type="CDD" id="cd05233">
    <property type="entry name" value="SDR_c"/>
    <property type="match status" value="1"/>
</dbReference>
<organism evidence="5 6">
    <name type="scientific">Ottowia thiooxydans</name>
    <dbReference type="NCBI Taxonomy" id="219182"/>
    <lineage>
        <taxon>Bacteria</taxon>
        <taxon>Pseudomonadati</taxon>
        <taxon>Pseudomonadota</taxon>
        <taxon>Betaproteobacteria</taxon>
        <taxon>Burkholderiales</taxon>
        <taxon>Comamonadaceae</taxon>
        <taxon>Ottowia</taxon>
    </lineage>
</organism>
<dbReference type="PROSITE" id="PS00061">
    <property type="entry name" value="ADH_SHORT"/>
    <property type="match status" value="1"/>
</dbReference>
<evidence type="ECO:0000259" key="4">
    <source>
        <dbReference type="SMART" id="SM00822"/>
    </source>
</evidence>
<comment type="caution">
    <text evidence="5">The sequence shown here is derived from an EMBL/GenBank/DDBJ whole genome shotgun (WGS) entry which is preliminary data.</text>
</comment>
<accession>A0ABV2Q5V9</accession>
<dbReference type="Gene3D" id="3.40.50.720">
    <property type="entry name" value="NAD(P)-binding Rossmann-like Domain"/>
    <property type="match status" value="1"/>
</dbReference>
<comment type="similarity">
    <text evidence="1">Belongs to the short-chain dehydrogenases/reductases (SDR) family.</text>
</comment>
<dbReference type="InterPro" id="IPR057326">
    <property type="entry name" value="KR_dom"/>
</dbReference>
<keyword evidence="6" id="KW-1185">Reference proteome</keyword>
<protein>
    <submittedName>
        <fullName evidence="5">NAD(P)-dependent dehydrogenase (Short-subunit alcohol dehydrogenase family)</fullName>
    </submittedName>
</protein>